<dbReference type="AlphaFoldDB" id="A0A9J5W181"/>
<gene>
    <name evidence="1" type="ORF">H5410_058943</name>
</gene>
<name>A0A9J5W181_SOLCO</name>
<accession>A0A9J5W181</accession>
<evidence type="ECO:0000313" key="2">
    <source>
        <dbReference type="Proteomes" id="UP000824120"/>
    </source>
</evidence>
<evidence type="ECO:0000313" key="1">
    <source>
        <dbReference type="EMBL" id="KAG5569177.1"/>
    </source>
</evidence>
<organism evidence="1 2">
    <name type="scientific">Solanum commersonii</name>
    <name type="common">Commerson's wild potato</name>
    <name type="synonym">Commerson's nightshade</name>
    <dbReference type="NCBI Taxonomy" id="4109"/>
    <lineage>
        <taxon>Eukaryota</taxon>
        <taxon>Viridiplantae</taxon>
        <taxon>Streptophyta</taxon>
        <taxon>Embryophyta</taxon>
        <taxon>Tracheophyta</taxon>
        <taxon>Spermatophyta</taxon>
        <taxon>Magnoliopsida</taxon>
        <taxon>eudicotyledons</taxon>
        <taxon>Gunneridae</taxon>
        <taxon>Pentapetalae</taxon>
        <taxon>asterids</taxon>
        <taxon>lamiids</taxon>
        <taxon>Solanales</taxon>
        <taxon>Solanaceae</taxon>
        <taxon>Solanoideae</taxon>
        <taxon>Solaneae</taxon>
        <taxon>Solanum</taxon>
    </lineage>
</organism>
<dbReference type="Proteomes" id="UP000824120">
    <property type="component" value="Chromosome 12"/>
</dbReference>
<dbReference type="EMBL" id="JACXVP010000012">
    <property type="protein sequence ID" value="KAG5569177.1"/>
    <property type="molecule type" value="Genomic_DNA"/>
</dbReference>
<protein>
    <submittedName>
        <fullName evidence="1">Uncharacterized protein</fullName>
    </submittedName>
</protein>
<reference evidence="1 2" key="1">
    <citation type="submission" date="2020-09" db="EMBL/GenBank/DDBJ databases">
        <title>De no assembly of potato wild relative species, Solanum commersonii.</title>
        <authorList>
            <person name="Cho K."/>
        </authorList>
    </citation>
    <scope>NUCLEOTIDE SEQUENCE [LARGE SCALE GENOMIC DNA]</scope>
    <source>
        <strain evidence="1">LZ3.2</strain>
        <tissue evidence="1">Leaf</tissue>
    </source>
</reference>
<comment type="caution">
    <text evidence="1">The sequence shown here is derived from an EMBL/GenBank/DDBJ whole genome shotgun (WGS) entry which is preliminary data.</text>
</comment>
<keyword evidence="2" id="KW-1185">Reference proteome</keyword>
<sequence>MACARVPNISVQRRSGTEKYDLTIVVSIYEMTFVAHLSLLWNKGTLLPLENDDIP</sequence>
<proteinExistence type="predicted"/>